<keyword evidence="2" id="KW-1185">Reference proteome</keyword>
<evidence type="ECO:0000313" key="1">
    <source>
        <dbReference type="EMBL" id="KIM50545.1"/>
    </source>
</evidence>
<protein>
    <recommendedName>
        <fullName evidence="3">Fungal-type protein kinase domain-containing protein</fullName>
    </recommendedName>
</protein>
<evidence type="ECO:0008006" key="3">
    <source>
        <dbReference type="Google" id="ProtNLM"/>
    </source>
</evidence>
<dbReference type="HOGENOM" id="CLU_138079_0_0_1"/>
<dbReference type="OrthoDB" id="2739948at2759"/>
<reference evidence="2" key="2">
    <citation type="submission" date="2015-01" db="EMBL/GenBank/DDBJ databases">
        <title>Evolutionary Origins and Diversification of the Mycorrhizal Mutualists.</title>
        <authorList>
            <consortium name="DOE Joint Genome Institute"/>
            <consortium name="Mycorrhizal Genomics Consortium"/>
            <person name="Kohler A."/>
            <person name="Kuo A."/>
            <person name="Nagy L.G."/>
            <person name="Floudas D."/>
            <person name="Copeland A."/>
            <person name="Barry K.W."/>
            <person name="Cichocki N."/>
            <person name="Veneault-Fourrey C."/>
            <person name="LaButti K."/>
            <person name="Lindquist E.A."/>
            <person name="Lipzen A."/>
            <person name="Lundell T."/>
            <person name="Morin E."/>
            <person name="Murat C."/>
            <person name="Riley R."/>
            <person name="Ohm R."/>
            <person name="Sun H."/>
            <person name="Tunlid A."/>
            <person name="Henrissat B."/>
            <person name="Grigoriev I.V."/>
            <person name="Hibbett D.S."/>
            <person name="Martin F."/>
        </authorList>
    </citation>
    <scope>NUCLEOTIDE SEQUENCE [LARGE SCALE GENOMIC DNA]</scope>
    <source>
        <strain evidence="2">Foug A</strain>
    </source>
</reference>
<accession>A0A0C3CPN0</accession>
<dbReference type="EMBL" id="KN822388">
    <property type="protein sequence ID" value="KIM50545.1"/>
    <property type="molecule type" value="Genomic_DNA"/>
</dbReference>
<proteinExistence type="predicted"/>
<reference evidence="1 2" key="1">
    <citation type="submission" date="2014-04" db="EMBL/GenBank/DDBJ databases">
        <authorList>
            <consortium name="DOE Joint Genome Institute"/>
            <person name="Kuo A."/>
            <person name="Kohler A."/>
            <person name="Nagy L.G."/>
            <person name="Floudas D."/>
            <person name="Copeland A."/>
            <person name="Barry K.W."/>
            <person name="Cichocki N."/>
            <person name="Veneault-Fourrey C."/>
            <person name="LaButti K."/>
            <person name="Lindquist E.A."/>
            <person name="Lipzen A."/>
            <person name="Lundell T."/>
            <person name="Morin E."/>
            <person name="Murat C."/>
            <person name="Sun H."/>
            <person name="Tunlid A."/>
            <person name="Henrissat B."/>
            <person name="Grigoriev I.V."/>
            <person name="Hibbett D.S."/>
            <person name="Martin F."/>
            <person name="Nordberg H.P."/>
            <person name="Cantor M.N."/>
            <person name="Hua S.X."/>
        </authorList>
    </citation>
    <scope>NUCLEOTIDE SEQUENCE [LARGE SCALE GENOMIC DNA]</scope>
    <source>
        <strain evidence="1 2">Foug A</strain>
    </source>
</reference>
<feature type="non-terminal residue" evidence="1">
    <location>
        <position position="1"/>
    </location>
</feature>
<feature type="non-terminal residue" evidence="1">
    <location>
        <position position="145"/>
    </location>
</feature>
<dbReference type="Proteomes" id="UP000053989">
    <property type="component" value="Unassembled WGS sequence"/>
</dbReference>
<dbReference type="InParanoid" id="A0A0C3CPN0"/>
<organism evidence="1 2">
    <name type="scientific">Scleroderma citrinum Foug A</name>
    <dbReference type="NCBI Taxonomy" id="1036808"/>
    <lineage>
        <taxon>Eukaryota</taxon>
        <taxon>Fungi</taxon>
        <taxon>Dikarya</taxon>
        <taxon>Basidiomycota</taxon>
        <taxon>Agaricomycotina</taxon>
        <taxon>Agaricomycetes</taxon>
        <taxon>Agaricomycetidae</taxon>
        <taxon>Boletales</taxon>
        <taxon>Sclerodermatineae</taxon>
        <taxon>Sclerodermataceae</taxon>
        <taxon>Scleroderma</taxon>
    </lineage>
</organism>
<sequence>FAPNLKFVNTSDQPDTTLGATFNFEIKPNICVYPDPPDLKSHLLRCDSSSMEMHIEFKWTQQDNLFFLGQSKVFMTKTHKAVDTLRQITTYITVQLRSQYQTHAFLVLIVREIAYIIQWDQDGTIVMKAIKYNTQPYLADFFRCY</sequence>
<dbReference type="AlphaFoldDB" id="A0A0C3CPN0"/>
<name>A0A0C3CPN0_9AGAM</name>
<gene>
    <name evidence="1" type="ORF">SCLCIDRAFT_56852</name>
</gene>
<evidence type="ECO:0000313" key="2">
    <source>
        <dbReference type="Proteomes" id="UP000053989"/>
    </source>
</evidence>